<dbReference type="PANTHER" id="PTHR12547:SF18">
    <property type="entry name" value="PROTEIN TIS11"/>
    <property type="match status" value="1"/>
</dbReference>
<dbReference type="Proteomes" id="UP001642484">
    <property type="component" value="Unassembled WGS sequence"/>
</dbReference>
<evidence type="ECO:0000256" key="1">
    <source>
        <dbReference type="ARBA" id="ARBA00022723"/>
    </source>
</evidence>
<evidence type="ECO:0000313" key="8">
    <source>
        <dbReference type="EMBL" id="CAK8994468.1"/>
    </source>
</evidence>
<feature type="domain" description="C3H1-type" evidence="7">
    <location>
        <begin position="46"/>
        <end position="72"/>
    </location>
</feature>
<dbReference type="InterPro" id="IPR036855">
    <property type="entry name" value="Znf_CCCH_sf"/>
</dbReference>
<dbReference type="InterPro" id="IPR045877">
    <property type="entry name" value="ZFP36-like"/>
</dbReference>
<feature type="region of interest" description="Disordered" evidence="6">
    <location>
        <begin position="1"/>
        <end position="39"/>
    </location>
</feature>
<evidence type="ECO:0000256" key="3">
    <source>
        <dbReference type="ARBA" id="ARBA00022771"/>
    </source>
</evidence>
<feature type="compositionally biased region" description="Low complexity" evidence="6">
    <location>
        <begin position="18"/>
        <end position="31"/>
    </location>
</feature>
<dbReference type="EMBL" id="CAXAMN010001447">
    <property type="protein sequence ID" value="CAK8994468.1"/>
    <property type="molecule type" value="Genomic_DNA"/>
</dbReference>
<reference evidence="8 9" key="1">
    <citation type="submission" date="2024-02" db="EMBL/GenBank/DDBJ databases">
        <authorList>
            <person name="Chen Y."/>
            <person name="Shah S."/>
            <person name="Dougan E. K."/>
            <person name="Thang M."/>
            <person name="Chan C."/>
        </authorList>
    </citation>
    <scope>NUCLEOTIDE SEQUENCE [LARGE SCALE GENOMIC DNA]</scope>
</reference>
<evidence type="ECO:0000313" key="9">
    <source>
        <dbReference type="Proteomes" id="UP001642484"/>
    </source>
</evidence>
<evidence type="ECO:0000256" key="5">
    <source>
        <dbReference type="PROSITE-ProRule" id="PRU00723"/>
    </source>
</evidence>
<evidence type="ECO:0000259" key="7">
    <source>
        <dbReference type="PROSITE" id="PS50103"/>
    </source>
</evidence>
<evidence type="ECO:0000256" key="6">
    <source>
        <dbReference type="SAM" id="MobiDB-lite"/>
    </source>
</evidence>
<name>A0ABP0HW98_9DINO</name>
<evidence type="ECO:0000256" key="2">
    <source>
        <dbReference type="ARBA" id="ARBA00022737"/>
    </source>
</evidence>
<proteinExistence type="predicted"/>
<dbReference type="PANTHER" id="PTHR12547">
    <property type="entry name" value="CCCH ZINC FINGER/TIS11-RELATED"/>
    <property type="match status" value="1"/>
</dbReference>
<evidence type="ECO:0000256" key="4">
    <source>
        <dbReference type="ARBA" id="ARBA00022833"/>
    </source>
</evidence>
<dbReference type="Gene3D" id="4.10.1000.10">
    <property type="entry name" value="Zinc finger, CCCH-type"/>
    <property type="match status" value="3"/>
</dbReference>
<protein>
    <recommendedName>
        <fullName evidence="7">C3H1-type domain-containing protein</fullName>
    </recommendedName>
</protein>
<dbReference type="SMART" id="SM00356">
    <property type="entry name" value="ZnF_C3H1"/>
    <property type="match status" value="3"/>
</dbReference>
<dbReference type="SUPFAM" id="SSF90229">
    <property type="entry name" value="CCCH zinc finger"/>
    <property type="match status" value="2"/>
</dbReference>
<dbReference type="Pfam" id="PF00642">
    <property type="entry name" value="zf-CCCH"/>
    <property type="match status" value="2"/>
</dbReference>
<keyword evidence="4 5" id="KW-0862">Zinc</keyword>
<gene>
    <name evidence="8" type="ORF">CCMP2556_LOCUS3651</name>
</gene>
<keyword evidence="9" id="KW-1185">Reference proteome</keyword>
<keyword evidence="2" id="KW-0677">Repeat</keyword>
<keyword evidence="1 5" id="KW-0479">Metal-binding</keyword>
<feature type="domain" description="C3H1-type" evidence="7">
    <location>
        <begin position="115"/>
        <end position="142"/>
    </location>
</feature>
<dbReference type="PROSITE" id="PS50103">
    <property type="entry name" value="ZF_C3H1"/>
    <property type="match status" value="3"/>
</dbReference>
<sequence length="352" mass="37980">MPLLLQAGLQSPNPKMTPSPLSVSSTTSSPTAKDKQQKDSAVVLQLAKTKMCAFFERGKCASDTCRYAHSPSELRRPPNLQKTKLCKAFLQGKCRDGENCSFAHGESDLRVTAGIYKTQMCNFYERGYCKKGDRCNHAHGDLDLRPTWSPQKTPVREKGPAGVLETPDARTPPKVAPQGDAQQSPKKERLPLAELLTPEDSQVDMGPSVADLAALAFAPPPVPLSWTSYQLSPSTYAGEPMTPVVPRMLDPVDMLVDSDRRELMGLTPPMPWPLAAPPGLAEVDLEPRHLFAEPSTPGPLPGPAVRVGGAGESDALSQSLANLDTMLQGFAADVATLISRRHSAEEKVPRPS</sequence>
<accession>A0ABP0HW98</accession>
<comment type="caution">
    <text evidence="8">The sequence shown here is derived from an EMBL/GenBank/DDBJ whole genome shotgun (WGS) entry which is preliminary data.</text>
</comment>
<feature type="zinc finger region" description="C3H1-type" evidence="5">
    <location>
        <begin position="80"/>
        <end position="107"/>
    </location>
</feature>
<organism evidence="8 9">
    <name type="scientific">Durusdinium trenchii</name>
    <dbReference type="NCBI Taxonomy" id="1381693"/>
    <lineage>
        <taxon>Eukaryota</taxon>
        <taxon>Sar</taxon>
        <taxon>Alveolata</taxon>
        <taxon>Dinophyceae</taxon>
        <taxon>Suessiales</taxon>
        <taxon>Symbiodiniaceae</taxon>
        <taxon>Durusdinium</taxon>
    </lineage>
</organism>
<keyword evidence="3 5" id="KW-0863">Zinc-finger</keyword>
<dbReference type="InterPro" id="IPR000571">
    <property type="entry name" value="Znf_CCCH"/>
</dbReference>
<feature type="zinc finger region" description="C3H1-type" evidence="5">
    <location>
        <begin position="46"/>
        <end position="72"/>
    </location>
</feature>
<feature type="domain" description="C3H1-type" evidence="7">
    <location>
        <begin position="80"/>
        <end position="107"/>
    </location>
</feature>
<feature type="zinc finger region" description="C3H1-type" evidence="5">
    <location>
        <begin position="115"/>
        <end position="142"/>
    </location>
</feature>
<feature type="region of interest" description="Disordered" evidence="6">
    <location>
        <begin position="140"/>
        <end position="188"/>
    </location>
</feature>